<dbReference type="Proteomes" id="UP001335648">
    <property type="component" value="Unassembled WGS sequence"/>
</dbReference>
<protein>
    <recommendedName>
        <fullName evidence="7">C1q domain-containing protein</fullName>
    </recommendedName>
</protein>
<feature type="region of interest" description="Disordered" evidence="5">
    <location>
        <begin position="270"/>
        <end position="297"/>
    </location>
</feature>
<feature type="compositionally biased region" description="Gly residues" evidence="5">
    <location>
        <begin position="118"/>
        <end position="127"/>
    </location>
</feature>
<dbReference type="Pfam" id="PF01391">
    <property type="entry name" value="Collagen"/>
    <property type="match status" value="3"/>
</dbReference>
<dbReference type="InterPro" id="IPR050392">
    <property type="entry name" value="Collagen/C1q_domain"/>
</dbReference>
<evidence type="ECO:0000313" key="9">
    <source>
        <dbReference type="Proteomes" id="UP001335648"/>
    </source>
</evidence>
<evidence type="ECO:0000256" key="5">
    <source>
        <dbReference type="SAM" id="MobiDB-lite"/>
    </source>
</evidence>
<organism evidence="8 9">
    <name type="scientific">Champsocephalus esox</name>
    <name type="common">pike icefish</name>
    <dbReference type="NCBI Taxonomy" id="159716"/>
    <lineage>
        <taxon>Eukaryota</taxon>
        <taxon>Metazoa</taxon>
        <taxon>Chordata</taxon>
        <taxon>Craniata</taxon>
        <taxon>Vertebrata</taxon>
        <taxon>Euteleostomi</taxon>
        <taxon>Actinopterygii</taxon>
        <taxon>Neopterygii</taxon>
        <taxon>Teleostei</taxon>
        <taxon>Neoteleostei</taxon>
        <taxon>Acanthomorphata</taxon>
        <taxon>Eupercaria</taxon>
        <taxon>Perciformes</taxon>
        <taxon>Notothenioidei</taxon>
        <taxon>Channichthyidae</taxon>
        <taxon>Champsocephalus</taxon>
    </lineage>
</organism>
<dbReference type="InterPro" id="IPR008160">
    <property type="entry name" value="Collagen"/>
</dbReference>
<sequence length="479" mass="49940">MLWRLLGLLLLPSLHSAMHLPNDTNSERPRLRMLNPADMNMTEWDFGTPHLTMPNMTYMPEGAMNSPPMPNPTICSMLMSLPDISLDQIPPSCLCSHCKGITGPKGDQGDRGLPGTPGSPGGRGMTGFAGPRGFTGVQGIKGQKGDLGQKGHSGGTGLSGVKGSRGFKGDKGDFGSEGPPGPLGPQGEDGICPASCESVPGPPGLQGSSGPTGARGIPGVQGPMGQKGMNGPKGDLGTSGNPGMDGLKGDQGEQGMCNCTDGINGTNGLPGDNGFNGDKGDNGAHGDTGSMGLKGNKGDLGVRGVPGPCSTPIKSSFSAALDSPYPLPHWPIPFNRVILNQQGHFNTEMGMYTAPVNGTFVFSFSLAVSGKPAVVGLYKNFDRMAMVTEVNNLSTATMTVILHLLVGNKVWLQVKDENFNGVIAGDDYISIFSGFLLYPDSCEMTMLGRDGPRSQIIPPEMYEGKFTWNNSSQTTTPQP</sequence>
<accession>A0AAN8GT25</accession>
<dbReference type="AlphaFoldDB" id="A0AAN8GT25"/>
<evidence type="ECO:0000256" key="6">
    <source>
        <dbReference type="SAM" id="SignalP"/>
    </source>
</evidence>
<keyword evidence="9" id="KW-1185">Reference proteome</keyword>
<feature type="domain" description="C1q" evidence="7">
    <location>
        <begin position="310"/>
        <end position="443"/>
    </location>
</feature>
<feature type="chain" id="PRO_5042998985" description="C1q domain-containing protein" evidence="6">
    <location>
        <begin position="18"/>
        <end position="479"/>
    </location>
</feature>
<evidence type="ECO:0000313" key="8">
    <source>
        <dbReference type="EMBL" id="KAK5889643.1"/>
    </source>
</evidence>
<dbReference type="PANTHER" id="PTHR15427:SF54">
    <property type="entry name" value="C1Q DOMAIN-CONTAINING PROTEIN"/>
    <property type="match status" value="1"/>
</dbReference>
<comment type="caution">
    <text evidence="8">The sequence shown here is derived from an EMBL/GenBank/DDBJ whole genome shotgun (WGS) entry which is preliminary data.</text>
</comment>
<feature type="region of interest" description="Disordered" evidence="5">
    <location>
        <begin position="103"/>
        <end position="253"/>
    </location>
</feature>
<comment type="subcellular location">
    <subcellularLocation>
        <location evidence="1">Secreted</location>
        <location evidence="1">Extracellular space</location>
        <location evidence="1">Extracellular matrix</location>
    </subcellularLocation>
</comment>
<dbReference type="Gene3D" id="2.60.120.40">
    <property type="match status" value="1"/>
</dbReference>
<dbReference type="SMART" id="SM00110">
    <property type="entry name" value="C1Q"/>
    <property type="match status" value="1"/>
</dbReference>
<gene>
    <name evidence="8" type="ORF">CesoFtcFv8_015632</name>
</gene>
<keyword evidence="2" id="KW-0964">Secreted</keyword>
<feature type="signal peptide" evidence="6">
    <location>
        <begin position="1"/>
        <end position="17"/>
    </location>
</feature>
<dbReference type="EMBL" id="JAULUE010002057">
    <property type="protein sequence ID" value="KAK5889643.1"/>
    <property type="molecule type" value="Genomic_DNA"/>
</dbReference>
<keyword evidence="3" id="KW-0272">Extracellular matrix</keyword>
<dbReference type="PANTHER" id="PTHR15427">
    <property type="entry name" value="EMILIN ELASTIN MICROFIBRIL INTERFACE-LOCATED PROTEIN ELASTIN MICROFIBRIL INTERFACER"/>
    <property type="match status" value="1"/>
</dbReference>
<dbReference type="InterPro" id="IPR008983">
    <property type="entry name" value="Tumour_necrosis_fac-like_dom"/>
</dbReference>
<proteinExistence type="predicted"/>
<evidence type="ECO:0000256" key="4">
    <source>
        <dbReference type="ARBA" id="ARBA00022729"/>
    </source>
</evidence>
<dbReference type="SUPFAM" id="SSF49842">
    <property type="entry name" value="TNF-like"/>
    <property type="match status" value="1"/>
</dbReference>
<dbReference type="InterPro" id="IPR001073">
    <property type="entry name" value="C1q_dom"/>
</dbReference>
<evidence type="ECO:0000256" key="1">
    <source>
        <dbReference type="ARBA" id="ARBA00004498"/>
    </source>
</evidence>
<dbReference type="PRINTS" id="PR00007">
    <property type="entry name" value="COMPLEMNTC1Q"/>
</dbReference>
<evidence type="ECO:0000256" key="2">
    <source>
        <dbReference type="ARBA" id="ARBA00022525"/>
    </source>
</evidence>
<evidence type="ECO:0000259" key="7">
    <source>
        <dbReference type="PROSITE" id="PS50871"/>
    </source>
</evidence>
<dbReference type="PROSITE" id="PS50871">
    <property type="entry name" value="C1Q"/>
    <property type="match status" value="1"/>
</dbReference>
<name>A0AAN8GT25_9TELE</name>
<feature type="compositionally biased region" description="Gly residues" evidence="5">
    <location>
        <begin position="151"/>
        <end position="160"/>
    </location>
</feature>
<dbReference type="Pfam" id="PF00386">
    <property type="entry name" value="C1q"/>
    <property type="match status" value="1"/>
</dbReference>
<evidence type="ECO:0000256" key="3">
    <source>
        <dbReference type="ARBA" id="ARBA00022530"/>
    </source>
</evidence>
<keyword evidence="4 6" id="KW-0732">Signal</keyword>
<dbReference type="GO" id="GO:0005581">
    <property type="term" value="C:collagen trimer"/>
    <property type="evidence" value="ECO:0007669"/>
    <property type="project" value="UniProtKB-KW"/>
</dbReference>
<reference evidence="8 9" key="1">
    <citation type="journal article" date="2023" name="Mol. Biol. Evol.">
        <title>Genomics of Secondarily Temperate Adaptation in the Only Non-Antarctic Icefish.</title>
        <authorList>
            <person name="Rivera-Colon A.G."/>
            <person name="Rayamajhi N."/>
            <person name="Minhas B.F."/>
            <person name="Madrigal G."/>
            <person name="Bilyk K.T."/>
            <person name="Yoon V."/>
            <person name="Hune M."/>
            <person name="Gregory S."/>
            <person name="Cheng C.H.C."/>
            <person name="Catchen J.M."/>
        </authorList>
    </citation>
    <scope>NUCLEOTIDE SEQUENCE [LARGE SCALE GENOMIC DNA]</scope>
    <source>
        <strain evidence="8">JC2023a</strain>
    </source>
</reference>